<keyword evidence="1" id="KW-1133">Transmembrane helix</keyword>
<dbReference type="Proteomes" id="UP000257109">
    <property type="component" value="Unassembled WGS sequence"/>
</dbReference>
<feature type="non-terminal residue" evidence="2">
    <location>
        <position position="1"/>
    </location>
</feature>
<name>A0A371G7L6_MUCPR</name>
<dbReference type="EMBL" id="QJKJ01006488">
    <property type="protein sequence ID" value="RDX86550.1"/>
    <property type="molecule type" value="Genomic_DNA"/>
</dbReference>
<evidence type="ECO:0000256" key="1">
    <source>
        <dbReference type="SAM" id="Phobius"/>
    </source>
</evidence>
<keyword evidence="1" id="KW-0812">Transmembrane</keyword>
<organism evidence="2 3">
    <name type="scientific">Mucuna pruriens</name>
    <name type="common">Velvet bean</name>
    <name type="synonym">Dolichos pruriens</name>
    <dbReference type="NCBI Taxonomy" id="157652"/>
    <lineage>
        <taxon>Eukaryota</taxon>
        <taxon>Viridiplantae</taxon>
        <taxon>Streptophyta</taxon>
        <taxon>Embryophyta</taxon>
        <taxon>Tracheophyta</taxon>
        <taxon>Spermatophyta</taxon>
        <taxon>Magnoliopsida</taxon>
        <taxon>eudicotyledons</taxon>
        <taxon>Gunneridae</taxon>
        <taxon>Pentapetalae</taxon>
        <taxon>rosids</taxon>
        <taxon>fabids</taxon>
        <taxon>Fabales</taxon>
        <taxon>Fabaceae</taxon>
        <taxon>Papilionoideae</taxon>
        <taxon>50 kb inversion clade</taxon>
        <taxon>NPAAA clade</taxon>
        <taxon>indigoferoid/millettioid clade</taxon>
        <taxon>Phaseoleae</taxon>
        <taxon>Mucuna</taxon>
    </lineage>
</organism>
<proteinExistence type="predicted"/>
<reference evidence="2" key="1">
    <citation type="submission" date="2018-05" db="EMBL/GenBank/DDBJ databases">
        <title>Draft genome of Mucuna pruriens seed.</title>
        <authorList>
            <person name="Nnadi N.E."/>
            <person name="Vos R."/>
            <person name="Hasami M.H."/>
            <person name="Devisetty U.K."/>
            <person name="Aguiy J.C."/>
        </authorList>
    </citation>
    <scope>NUCLEOTIDE SEQUENCE [LARGE SCALE GENOMIC DNA]</scope>
    <source>
        <strain evidence="2">JCA_2017</strain>
    </source>
</reference>
<dbReference type="AlphaFoldDB" id="A0A371G7L6"/>
<gene>
    <name evidence="2" type="ORF">CR513_32097</name>
</gene>
<sequence>MAQSSNPVALSLNPLLLDHASLTLCLHYLEDGAFVIITTIIKPTLKLNATSPASEIISVVEYDDLLQHWVAHSSTAPTISSNPLALSVSQPPSLRPWILDPSASNHMIGNQFLFSCLSFSNVVPFVTLTNGSQRINVLDGQLEQDMNLEDCISFYRYSTALANILVMPIVYMSINMIFFIRRVVLTHPNAEQKMHQLKQLAISLFIITFFYDPKEMHYLQFRTMCCTLNKFHAMSLSKSLVAHALFITSL</sequence>
<keyword evidence="3" id="KW-1185">Reference proteome</keyword>
<evidence type="ECO:0000313" key="3">
    <source>
        <dbReference type="Proteomes" id="UP000257109"/>
    </source>
</evidence>
<comment type="caution">
    <text evidence="2">The sequence shown here is derived from an EMBL/GenBank/DDBJ whole genome shotgun (WGS) entry which is preliminary data.</text>
</comment>
<protein>
    <submittedName>
        <fullName evidence="2">Uncharacterized protein</fullName>
    </submittedName>
</protein>
<feature type="transmembrane region" description="Helical" evidence="1">
    <location>
        <begin position="164"/>
        <end position="184"/>
    </location>
</feature>
<keyword evidence="1" id="KW-0472">Membrane</keyword>
<accession>A0A371G7L6</accession>
<evidence type="ECO:0000313" key="2">
    <source>
        <dbReference type="EMBL" id="RDX86550.1"/>
    </source>
</evidence>